<keyword evidence="6" id="KW-0472">Membrane</keyword>
<feature type="transmembrane region" description="Helical" evidence="6">
    <location>
        <begin position="21"/>
        <end position="44"/>
    </location>
</feature>
<keyword evidence="2" id="KW-0808">Transferase</keyword>
<accession>A0A913ZGU2</accession>
<dbReference type="AlphaFoldDB" id="A0A913ZGU2"/>
<evidence type="ECO:0000256" key="3">
    <source>
        <dbReference type="ARBA" id="ARBA00022801"/>
    </source>
</evidence>
<dbReference type="PANTHER" id="PTHR10912:SF7">
    <property type="entry name" value="ADP-RIBOSYL CYCLASE_CYCLIC ADP-RIBOSE HYDROLASE"/>
    <property type="match status" value="1"/>
</dbReference>
<keyword evidence="6" id="KW-1133">Transmembrane helix</keyword>
<dbReference type="Pfam" id="PF02267">
    <property type="entry name" value="Rib_hydrolayse"/>
    <property type="match status" value="1"/>
</dbReference>
<organism evidence="7 8">
    <name type="scientific">Patiria miniata</name>
    <name type="common">Bat star</name>
    <name type="synonym">Asterina miniata</name>
    <dbReference type="NCBI Taxonomy" id="46514"/>
    <lineage>
        <taxon>Eukaryota</taxon>
        <taxon>Metazoa</taxon>
        <taxon>Echinodermata</taxon>
        <taxon>Eleutherozoa</taxon>
        <taxon>Asterozoa</taxon>
        <taxon>Asteroidea</taxon>
        <taxon>Valvatacea</taxon>
        <taxon>Valvatida</taxon>
        <taxon>Asterinidae</taxon>
        <taxon>Patiria</taxon>
    </lineage>
</organism>
<keyword evidence="8" id="KW-1185">Reference proteome</keyword>
<keyword evidence="5" id="KW-1015">Disulfide bond</keyword>
<dbReference type="GeneID" id="119724150"/>
<dbReference type="SUPFAM" id="SSF52309">
    <property type="entry name" value="N-(deoxy)ribosyltransferase-like"/>
    <property type="match status" value="1"/>
</dbReference>
<keyword evidence="4" id="KW-0520">NAD</keyword>
<sequence>MRTKQTLPIQGFEIESIATPGIFHPVMGQFLLLGSVCLFLPFLASGHMIHYRSADPSASLLNSQARGPTTSNISDIFVGRCEEHVQCLQQDQCNTNTTLRGTCDQLWGTFVDAFAYKDPCQAGNDDYDAVIAAAMPHANKDESLFWSGLPKLALNNGRVTGRYTILEETLPGYIANGLTWCGQTGAPGINYNTPCPSAYSSGCANETMYTFWRAASRAFARQATGTISVALDGSRTNPPAFRNTSTFATNELPNLNTAAVTHVNILLVYDISVKGDNRRALCDKGSIKDLQTLLTDRGFTYTCIEGPRGFKFLQCAGDPDNARCVEACSFAVIPNASIALVLAASLLIKLVTGVRN</sequence>
<dbReference type="OMA" id="FIGRCYE"/>
<dbReference type="GO" id="GO:0016849">
    <property type="term" value="F:phosphorus-oxygen lyase activity"/>
    <property type="evidence" value="ECO:0007669"/>
    <property type="project" value="TreeGrafter"/>
</dbReference>
<dbReference type="Gene3D" id="1.20.82.10">
    <property type="entry name" value="ADP Ribosyl Cyclase, Chain A, domain 1"/>
    <property type="match status" value="1"/>
</dbReference>
<evidence type="ECO:0000256" key="2">
    <source>
        <dbReference type="ARBA" id="ARBA00022679"/>
    </source>
</evidence>
<dbReference type="CDD" id="cd04759">
    <property type="entry name" value="Rib_hydrolase"/>
    <property type="match status" value="1"/>
</dbReference>
<protein>
    <recommendedName>
        <fullName evidence="9">ADP-ribosyl cyclase/cyclic ADP-ribose hydrolase</fullName>
    </recommendedName>
</protein>
<evidence type="ECO:0000313" key="8">
    <source>
        <dbReference type="Proteomes" id="UP000887568"/>
    </source>
</evidence>
<keyword evidence="3" id="KW-0378">Hydrolase</keyword>
<dbReference type="GO" id="GO:0061809">
    <property type="term" value="F:NAD+ nucleosidase activity, cyclic ADP-ribose generating"/>
    <property type="evidence" value="ECO:0007669"/>
    <property type="project" value="InterPro"/>
</dbReference>
<evidence type="ECO:0000313" key="7">
    <source>
        <dbReference type="EnsemblMetazoa" id="XP_038051003.1"/>
    </source>
</evidence>
<evidence type="ECO:0008006" key="9">
    <source>
        <dbReference type="Google" id="ProtNLM"/>
    </source>
</evidence>
<dbReference type="Proteomes" id="UP000887568">
    <property type="component" value="Unplaced"/>
</dbReference>
<proteinExistence type="inferred from homology"/>
<reference evidence="7" key="1">
    <citation type="submission" date="2022-11" db="UniProtKB">
        <authorList>
            <consortium name="EnsemblMetazoa"/>
        </authorList>
    </citation>
    <scope>IDENTIFICATION</scope>
</reference>
<dbReference type="RefSeq" id="XP_038051003.1">
    <property type="nucleotide sequence ID" value="XM_038195075.1"/>
</dbReference>
<dbReference type="Gene3D" id="3.40.50.720">
    <property type="entry name" value="NAD(P)-binding Rossmann-like Domain"/>
    <property type="match status" value="1"/>
</dbReference>
<evidence type="ECO:0000256" key="5">
    <source>
        <dbReference type="ARBA" id="ARBA00023157"/>
    </source>
</evidence>
<dbReference type="EnsemblMetazoa" id="XM_038195075.1">
    <property type="protein sequence ID" value="XP_038051003.1"/>
    <property type="gene ID" value="LOC119724150"/>
</dbReference>
<evidence type="ECO:0000256" key="1">
    <source>
        <dbReference type="ARBA" id="ARBA00005406"/>
    </source>
</evidence>
<comment type="similarity">
    <text evidence="1">Belongs to the ADP-ribosyl cyclase family.</text>
</comment>
<name>A0A913ZGU2_PATMI</name>
<keyword evidence="6" id="KW-0812">Transmembrane</keyword>
<dbReference type="InterPro" id="IPR003193">
    <property type="entry name" value="ADP-ribosyl_cyclase"/>
</dbReference>
<dbReference type="PANTHER" id="PTHR10912">
    <property type="entry name" value="ADP-RIBOSYL CYCLASE"/>
    <property type="match status" value="1"/>
</dbReference>
<dbReference type="GO" id="GO:0016740">
    <property type="term" value="F:transferase activity"/>
    <property type="evidence" value="ECO:0007669"/>
    <property type="project" value="UniProtKB-KW"/>
</dbReference>
<dbReference type="OrthoDB" id="10028716at2759"/>
<evidence type="ECO:0000256" key="4">
    <source>
        <dbReference type="ARBA" id="ARBA00023027"/>
    </source>
</evidence>
<evidence type="ECO:0000256" key="6">
    <source>
        <dbReference type="SAM" id="Phobius"/>
    </source>
</evidence>
<dbReference type="GO" id="GO:0005886">
    <property type="term" value="C:plasma membrane"/>
    <property type="evidence" value="ECO:0007669"/>
    <property type="project" value="TreeGrafter"/>
</dbReference>